<gene>
    <name evidence="2" type="ORF">ABE41_002255</name>
</gene>
<evidence type="ECO:0000313" key="2">
    <source>
        <dbReference type="EMBL" id="ANX10838.1"/>
    </source>
</evidence>
<reference evidence="2 3" key="1">
    <citation type="submission" date="2016-08" db="EMBL/GenBank/DDBJ databases">
        <title>Complete genome sequence of Fictibacillus arsenicus G25-54, a strain with toxicity to nematodes and a potential arsenic-resistance activity.</title>
        <authorList>
            <person name="Zheng Z."/>
        </authorList>
    </citation>
    <scope>NUCLEOTIDE SEQUENCE [LARGE SCALE GENOMIC DNA]</scope>
    <source>
        <strain evidence="2 3">G25-54</strain>
    </source>
</reference>
<sequence>MANHAVRAFSYDRGNHFAFGHLKNNHHVKKTQHLEVIPPEKLHKENKKEDYFEKSVHENKPFKTYTRKDIEKHHQGAKEAERIYNNWRHELADSSSDFIHSIKGELKETPETGLDTFKEEVSESLEKFLLGLKNNLEKLLADSPQGQVKKHLKSAEGLLETVRELLWNQIEEIVKKHVPEEPGNQNGESDPTNEIELPVEETNPPVQVPPSTNPSVNNPVVTLAPNQVFSSGSFKMEVRVGSLTSEIKFADPSKKSEGTTMFYIVDGYGTRKAVDIKFSNETLQKLFENRIKDSKIYKKEISLESFNAVLKKIEAYMKELSSINPERLKSKVYGEKENLKLENVIDKFTDLFYSLRM</sequence>
<keyword evidence="3" id="KW-1185">Reference proteome</keyword>
<feature type="region of interest" description="Disordered" evidence="1">
    <location>
        <begin position="177"/>
        <end position="196"/>
    </location>
</feature>
<name>A0A1B1Z047_9BACL</name>
<dbReference type="EMBL" id="CP016761">
    <property type="protein sequence ID" value="ANX10838.1"/>
    <property type="molecule type" value="Genomic_DNA"/>
</dbReference>
<organism evidence="2 3">
    <name type="scientific">Fictibacillus arsenicus</name>
    <dbReference type="NCBI Taxonomy" id="255247"/>
    <lineage>
        <taxon>Bacteria</taxon>
        <taxon>Bacillati</taxon>
        <taxon>Bacillota</taxon>
        <taxon>Bacilli</taxon>
        <taxon>Bacillales</taxon>
        <taxon>Fictibacillaceae</taxon>
        <taxon>Fictibacillus</taxon>
    </lineage>
</organism>
<dbReference type="STRING" id="255247.ABE41_002255"/>
<dbReference type="AlphaFoldDB" id="A0A1B1Z047"/>
<dbReference type="KEGG" id="far:ABE41_002255"/>
<dbReference type="RefSeq" id="WP_066286106.1">
    <property type="nucleotide sequence ID" value="NZ_CP016761.1"/>
</dbReference>
<proteinExistence type="predicted"/>
<evidence type="ECO:0000256" key="1">
    <source>
        <dbReference type="SAM" id="MobiDB-lite"/>
    </source>
</evidence>
<evidence type="ECO:0000313" key="3">
    <source>
        <dbReference type="Proteomes" id="UP000077412"/>
    </source>
</evidence>
<dbReference type="OrthoDB" id="2958939at2"/>
<accession>A0A1B1Z047</accession>
<dbReference type="Proteomes" id="UP000077412">
    <property type="component" value="Chromosome"/>
</dbReference>
<protein>
    <submittedName>
        <fullName evidence="2">Uncharacterized protein</fullName>
    </submittedName>
</protein>